<dbReference type="VEuPathDB" id="FungiDB:BCV72DRAFT_240685"/>
<dbReference type="Proteomes" id="UP000242381">
    <property type="component" value="Unassembled WGS sequence"/>
</dbReference>
<evidence type="ECO:0000313" key="1">
    <source>
        <dbReference type="EMBL" id="ORE22324.1"/>
    </source>
</evidence>
<dbReference type="AlphaFoldDB" id="A0A1X0SDE0"/>
<accession>A0A1X0SDE0</accession>
<protein>
    <submittedName>
        <fullName evidence="1">Uncharacterized protein</fullName>
    </submittedName>
</protein>
<dbReference type="EMBL" id="KV921268">
    <property type="protein sequence ID" value="ORE22324.1"/>
    <property type="molecule type" value="Genomic_DNA"/>
</dbReference>
<name>A0A1X0SDE0_RHIZD</name>
<reference evidence="1 2" key="1">
    <citation type="journal article" date="2016" name="Proc. Natl. Acad. Sci. U.S.A.">
        <title>Lipid metabolic changes in an early divergent fungus govern the establishment of a mutualistic symbiosis with endobacteria.</title>
        <authorList>
            <person name="Lastovetsky O.A."/>
            <person name="Gaspar M.L."/>
            <person name="Mondo S.J."/>
            <person name="LaButti K.M."/>
            <person name="Sandor L."/>
            <person name="Grigoriev I.V."/>
            <person name="Henry S.A."/>
            <person name="Pawlowska T.E."/>
        </authorList>
    </citation>
    <scope>NUCLEOTIDE SEQUENCE [LARGE SCALE GENOMIC DNA]</scope>
    <source>
        <strain evidence="1 2">ATCC 11559</strain>
    </source>
</reference>
<evidence type="ECO:0000313" key="2">
    <source>
        <dbReference type="Proteomes" id="UP000242381"/>
    </source>
</evidence>
<gene>
    <name evidence="1" type="ORF">BCV71DRAFT_260387</name>
</gene>
<sequence>MKHEPITHFIAQFPEGNVTEESVALYIEERKKDKHVRVIRKKPYALKKAIEKQQCFICDSKLERRLCTVMVNFKLGDRKFTEKCCLDEKVDKDPHVNPSKAVVGVSSRAGRVAPPIYNSVIRTLINKDRAKYELNNAKQRTGVSSRTSLLGEFEKIENEYAD</sequence>
<proteinExistence type="predicted"/>
<organism evidence="1 2">
    <name type="scientific">Rhizopus microsporus</name>
    <dbReference type="NCBI Taxonomy" id="58291"/>
    <lineage>
        <taxon>Eukaryota</taxon>
        <taxon>Fungi</taxon>
        <taxon>Fungi incertae sedis</taxon>
        <taxon>Mucoromycota</taxon>
        <taxon>Mucoromycotina</taxon>
        <taxon>Mucoromycetes</taxon>
        <taxon>Mucorales</taxon>
        <taxon>Mucorineae</taxon>
        <taxon>Rhizopodaceae</taxon>
        <taxon>Rhizopus</taxon>
    </lineage>
</organism>